<dbReference type="GO" id="GO:0016579">
    <property type="term" value="P:protein deubiquitination"/>
    <property type="evidence" value="ECO:0007669"/>
    <property type="project" value="InterPro"/>
</dbReference>
<proteinExistence type="inferred from homology"/>
<feature type="region of interest" description="Disordered" evidence="8">
    <location>
        <begin position="260"/>
        <end position="289"/>
    </location>
</feature>
<accession>A0A4T0EZU5</accession>
<evidence type="ECO:0000256" key="7">
    <source>
        <dbReference type="ARBA" id="ARBA00022807"/>
    </source>
</evidence>
<dbReference type="PROSITE" id="PS00973">
    <property type="entry name" value="USP_2"/>
    <property type="match status" value="1"/>
</dbReference>
<dbReference type="InterPro" id="IPR028889">
    <property type="entry name" value="USP"/>
</dbReference>
<dbReference type="PANTHER" id="PTHR24006">
    <property type="entry name" value="UBIQUITIN CARBOXYL-TERMINAL HYDROLASE"/>
    <property type="match status" value="1"/>
</dbReference>
<dbReference type="InterPro" id="IPR038765">
    <property type="entry name" value="Papain-like_cys_pep_sf"/>
</dbReference>
<dbReference type="EMBL" id="SPOF01000028">
    <property type="protein sequence ID" value="TIB10786.1"/>
    <property type="molecule type" value="Genomic_DNA"/>
</dbReference>
<feature type="domain" description="USP" evidence="9">
    <location>
        <begin position="37"/>
        <end position="458"/>
    </location>
</feature>
<name>A0A4T0EZU5_WALIC</name>
<keyword evidence="6" id="KW-0378">Hydrolase</keyword>
<evidence type="ECO:0000256" key="6">
    <source>
        <dbReference type="ARBA" id="ARBA00022801"/>
    </source>
</evidence>
<reference evidence="10 11" key="1">
    <citation type="submission" date="2019-03" db="EMBL/GenBank/DDBJ databases">
        <title>Sequencing 23 genomes of Wallemia ichthyophaga.</title>
        <authorList>
            <person name="Gostincar C."/>
        </authorList>
    </citation>
    <scope>NUCLEOTIDE SEQUENCE [LARGE SCALE GENOMIC DNA]</scope>
    <source>
        <strain evidence="10 11">EXF-8621</strain>
    </source>
</reference>
<protein>
    <recommendedName>
        <fullName evidence="3">ubiquitinyl hydrolase 1</fullName>
        <ecNumber evidence="3">3.4.19.12</ecNumber>
    </recommendedName>
</protein>
<dbReference type="GO" id="GO:0006508">
    <property type="term" value="P:proteolysis"/>
    <property type="evidence" value="ECO:0007669"/>
    <property type="project" value="UniProtKB-KW"/>
</dbReference>
<evidence type="ECO:0000256" key="4">
    <source>
        <dbReference type="ARBA" id="ARBA00022670"/>
    </source>
</evidence>
<dbReference type="Proteomes" id="UP000306954">
    <property type="component" value="Unassembled WGS sequence"/>
</dbReference>
<dbReference type="GO" id="GO:0005829">
    <property type="term" value="C:cytosol"/>
    <property type="evidence" value="ECO:0007669"/>
    <property type="project" value="TreeGrafter"/>
</dbReference>
<organism evidence="10 11">
    <name type="scientific">Wallemia ichthyophaga</name>
    <dbReference type="NCBI Taxonomy" id="245174"/>
    <lineage>
        <taxon>Eukaryota</taxon>
        <taxon>Fungi</taxon>
        <taxon>Dikarya</taxon>
        <taxon>Basidiomycota</taxon>
        <taxon>Wallemiomycotina</taxon>
        <taxon>Wallemiomycetes</taxon>
        <taxon>Wallemiales</taxon>
        <taxon>Wallemiaceae</taxon>
        <taxon>Wallemia</taxon>
    </lineage>
</organism>
<comment type="catalytic activity">
    <reaction evidence="1">
        <text>Thiol-dependent hydrolysis of ester, thioester, amide, peptide and isopeptide bonds formed by the C-terminal Gly of ubiquitin (a 76-residue protein attached to proteins as an intracellular targeting signal).</text>
        <dbReference type="EC" id="3.4.19.12"/>
    </reaction>
</comment>
<dbReference type="Gene3D" id="3.90.70.10">
    <property type="entry name" value="Cysteine proteinases"/>
    <property type="match status" value="1"/>
</dbReference>
<evidence type="ECO:0000256" key="8">
    <source>
        <dbReference type="SAM" id="MobiDB-lite"/>
    </source>
</evidence>
<comment type="caution">
    <text evidence="10">The sequence shown here is derived from an EMBL/GenBank/DDBJ whole genome shotgun (WGS) entry which is preliminary data.</text>
</comment>
<evidence type="ECO:0000256" key="2">
    <source>
        <dbReference type="ARBA" id="ARBA00009085"/>
    </source>
</evidence>
<evidence type="ECO:0000313" key="11">
    <source>
        <dbReference type="Proteomes" id="UP000306954"/>
    </source>
</evidence>
<dbReference type="InterPro" id="IPR001394">
    <property type="entry name" value="Peptidase_C19_UCH"/>
</dbReference>
<evidence type="ECO:0000259" key="9">
    <source>
        <dbReference type="PROSITE" id="PS50235"/>
    </source>
</evidence>
<dbReference type="GO" id="GO:0005634">
    <property type="term" value="C:nucleus"/>
    <property type="evidence" value="ECO:0007669"/>
    <property type="project" value="TreeGrafter"/>
</dbReference>
<sequence>MFNWLFGGGVDNPKPLSKINRKRCSITHQAIPSGTYPGLRNSSGVHCFLNSTIQSLASLTSLESFLGELLNESDKVDIYLPLSEALWDVIQTLNTPSRAVHTNTAIIDAFSLSDTNNNNTSLMSPSKRALSLIQSGQQDAQEMFQCISSLLAHEEGLIKAAKCQVRGLDTLTSSDNTTYTTSFPLAGLTASRLADLRCGYVEAIRNIAFDALSLNLPMQTSCTVEQLLGEYTAIETIEDASCRRCSLEATLARLRQDVKQLMPADPNKGSTSRRKRIKEASKQERRLSTLLSEEGDLQEDARLKDIKVDKSGGGSTKQILIARPPRILGLHINRSAYLGNGMAVKNPCKILFGDTLDITAYTTTGALETAPRKPISSPSKEMIERLTSTGTIPSRVLYTLKSIVVHYGSHHSGHYVTYRKSRSDDDDEWLRTSDSSVQIVSLADVLQQNPFMIFYERAVDKKKSENNTPNAQILSTYSLHD</sequence>
<dbReference type="InterPro" id="IPR050164">
    <property type="entry name" value="Peptidase_C19"/>
</dbReference>
<gene>
    <name evidence="10" type="ORF">E3P90_02726</name>
</gene>
<dbReference type="SUPFAM" id="SSF54001">
    <property type="entry name" value="Cysteine proteinases"/>
    <property type="match status" value="1"/>
</dbReference>
<dbReference type="PANTHER" id="PTHR24006:SF888">
    <property type="entry name" value="UBIQUITIN CARBOXYL-TERMINAL HYDROLASE 30"/>
    <property type="match status" value="1"/>
</dbReference>
<evidence type="ECO:0000256" key="3">
    <source>
        <dbReference type="ARBA" id="ARBA00012759"/>
    </source>
</evidence>
<dbReference type="InterPro" id="IPR018200">
    <property type="entry name" value="USP_CS"/>
</dbReference>
<dbReference type="PROSITE" id="PS50235">
    <property type="entry name" value="USP_3"/>
    <property type="match status" value="1"/>
</dbReference>
<dbReference type="AlphaFoldDB" id="A0A4T0EZU5"/>
<feature type="compositionally biased region" description="Basic and acidic residues" evidence="8">
    <location>
        <begin position="278"/>
        <end position="287"/>
    </location>
</feature>
<dbReference type="Pfam" id="PF00443">
    <property type="entry name" value="UCH"/>
    <property type="match status" value="1"/>
</dbReference>
<evidence type="ECO:0000256" key="1">
    <source>
        <dbReference type="ARBA" id="ARBA00000707"/>
    </source>
</evidence>
<keyword evidence="7" id="KW-0788">Thiol protease</keyword>
<dbReference type="CDD" id="cd02662">
    <property type="entry name" value="Peptidase_C19F"/>
    <property type="match status" value="1"/>
</dbReference>
<dbReference type="EC" id="3.4.19.12" evidence="3"/>
<keyword evidence="5" id="KW-0833">Ubl conjugation pathway</keyword>
<dbReference type="GO" id="GO:0004843">
    <property type="term" value="F:cysteine-type deubiquitinase activity"/>
    <property type="evidence" value="ECO:0007669"/>
    <property type="project" value="UniProtKB-EC"/>
</dbReference>
<evidence type="ECO:0000256" key="5">
    <source>
        <dbReference type="ARBA" id="ARBA00022786"/>
    </source>
</evidence>
<comment type="similarity">
    <text evidence="2">Belongs to the peptidase C19 family.</text>
</comment>
<evidence type="ECO:0000313" key="10">
    <source>
        <dbReference type="EMBL" id="TIB10786.1"/>
    </source>
</evidence>
<keyword evidence="4" id="KW-0645">Protease</keyword>